<dbReference type="InterPro" id="IPR047484">
    <property type="entry name" value="C1_DGKzeta_rpt2"/>
</dbReference>
<dbReference type="PROSITE" id="PS50146">
    <property type="entry name" value="DAGK"/>
    <property type="match status" value="1"/>
</dbReference>
<feature type="repeat" description="ANK" evidence="12">
    <location>
        <begin position="988"/>
        <end position="1011"/>
    </location>
</feature>
<dbReference type="GO" id="GO:0046486">
    <property type="term" value="P:glycerolipid metabolic process"/>
    <property type="evidence" value="ECO:0007669"/>
    <property type="project" value="UniProtKB-UniPathway"/>
</dbReference>
<keyword evidence="9" id="KW-0443">Lipid metabolism</keyword>
<evidence type="ECO:0000256" key="9">
    <source>
        <dbReference type="ARBA" id="ARBA00023098"/>
    </source>
</evidence>
<dbReference type="SMART" id="SM00109">
    <property type="entry name" value="C1"/>
    <property type="match status" value="2"/>
</dbReference>
<dbReference type="Pfam" id="PF23578">
    <property type="entry name" value="DGKI"/>
    <property type="match status" value="1"/>
</dbReference>
<comment type="catalytic activity">
    <reaction evidence="11">
        <text>a 1,2-diacyl-sn-glycerol + ATP = a 1,2-diacyl-sn-glycero-3-phosphate + ADP + H(+)</text>
        <dbReference type="Rhea" id="RHEA:10272"/>
        <dbReference type="ChEBI" id="CHEBI:15378"/>
        <dbReference type="ChEBI" id="CHEBI:17815"/>
        <dbReference type="ChEBI" id="CHEBI:30616"/>
        <dbReference type="ChEBI" id="CHEBI:58608"/>
        <dbReference type="ChEBI" id="CHEBI:456216"/>
        <dbReference type="EC" id="2.7.1.107"/>
    </reaction>
    <physiologicalReaction direction="left-to-right" evidence="11">
        <dbReference type="Rhea" id="RHEA:10273"/>
    </physiologicalReaction>
</comment>
<evidence type="ECO:0000256" key="13">
    <source>
        <dbReference type="RuleBase" id="RU361128"/>
    </source>
</evidence>
<evidence type="ECO:0000256" key="12">
    <source>
        <dbReference type="PROSITE-ProRule" id="PRU00023"/>
    </source>
</evidence>
<keyword evidence="17" id="KW-1185">Reference proteome</keyword>
<dbReference type="GO" id="GO:0005886">
    <property type="term" value="C:plasma membrane"/>
    <property type="evidence" value="ECO:0007669"/>
    <property type="project" value="TreeGrafter"/>
</dbReference>
<dbReference type="Proteomes" id="UP000694541">
    <property type="component" value="Unplaced"/>
</dbReference>
<dbReference type="Pfam" id="PF00781">
    <property type="entry name" value="DAGK_cat"/>
    <property type="match status" value="1"/>
</dbReference>
<dbReference type="PROSITE" id="PS50088">
    <property type="entry name" value="ANK_REPEAT"/>
    <property type="match status" value="2"/>
</dbReference>
<dbReference type="Pfam" id="PF00609">
    <property type="entry name" value="DAGK_acc"/>
    <property type="match status" value="1"/>
</dbReference>
<keyword evidence="8 12" id="KW-0040">ANK repeat</keyword>
<dbReference type="GO" id="GO:0005524">
    <property type="term" value="F:ATP binding"/>
    <property type="evidence" value="ECO:0007669"/>
    <property type="project" value="UniProtKB-KW"/>
</dbReference>
<proteinExistence type="inferred from homology"/>
<dbReference type="GO" id="GO:0098978">
    <property type="term" value="C:glutamatergic synapse"/>
    <property type="evidence" value="ECO:0007669"/>
    <property type="project" value="TreeGrafter"/>
</dbReference>
<dbReference type="EC" id="2.7.1.107" evidence="13"/>
<evidence type="ECO:0000259" key="15">
    <source>
        <dbReference type="PROSITE" id="PS50146"/>
    </source>
</evidence>
<name>A0A8B9LY08_9AVES</name>
<evidence type="ECO:0000256" key="7">
    <source>
        <dbReference type="ARBA" id="ARBA00022840"/>
    </source>
</evidence>
<dbReference type="SUPFAM" id="SSF111331">
    <property type="entry name" value="NAD kinase/diacylglycerol kinase-like"/>
    <property type="match status" value="1"/>
</dbReference>
<dbReference type="PANTHER" id="PTHR11255:SF43">
    <property type="entry name" value="DIACYLGLYCEROL KINASE ZETA"/>
    <property type="match status" value="1"/>
</dbReference>
<dbReference type="InterPro" id="IPR036770">
    <property type="entry name" value="Ankyrin_rpt-contain_sf"/>
</dbReference>
<evidence type="ECO:0000313" key="17">
    <source>
        <dbReference type="Proteomes" id="UP000694541"/>
    </source>
</evidence>
<feature type="region of interest" description="Disordered" evidence="14">
    <location>
        <begin position="108"/>
        <end position="141"/>
    </location>
</feature>
<comment type="pathway">
    <text evidence="1">Lipid metabolism; glycerolipid metabolism.</text>
</comment>
<dbReference type="SMART" id="SM00046">
    <property type="entry name" value="DAGKc"/>
    <property type="match status" value="1"/>
</dbReference>
<feature type="region of interest" description="Disordered" evidence="14">
    <location>
        <begin position="462"/>
        <end position="486"/>
    </location>
</feature>
<dbReference type="AlphaFoldDB" id="A0A8B9LY08"/>
<keyword evidence="6 13" id="KW-0418">Kinase</keyword>
<dbReference type="SUPFAM" id="SSF48403">
    <property type="entry name" value="Ankyrin repeat"/>
    <property type="match status" value="1"/>
</dbReference>
<dbReference type="FunFam" id="1.25.40.20:FF:000034">
    <property type="entry name" value="Diacylglycerol kinase"/>
    <property type="match status" value="1"/>
</dbReference>
<protein>
    <recommendedName>
        <fullName evidence="13">Diacylglycerol kinase</fullName>
        <shortName evidence="13">DAG kinase</shortName>
        <ecNumber evidence="13">2.7.1.107</ecNumber>
    </recommendedName>
</protein>
<dbReference type="UniPathway" id="UPA00230"/>
<dbReference type="InterPro" id="IPR001206">
    <property type="entry name" value="Diacylglycerol_kinase_cat_dom"/>
</dbReference>
<keyword evidence="5 13" id="KW-0547">Nucleotide-binding</keyword>
<keyword evidence="7 13" id="KW-0067">ATP-binding</keyword>
<dbReference type="Gene3D" id="1.25.40.20">
    <property type="entry name" value="Ankyrin repeat-containing domain"/>
    <property type="match status" value="1"/>
</dbReference>
<reference evidence="16" key="1">
    <citation type="submission" date="2025-08" db="UniProtKB">
        <authorList>
            <consortium name="Ensembl"/>
        </authorList>
    </citation>
    <scope>IDENTIFICATION</scope>
</reference>
<dbReference type="InterPro" id="IPR037607">
    <property type="entry name" value="DGK"/>
</dbReference>
<dbReference type="PROSITE" id="PS50297">
    <property type="entry name" value="ANK_REP_REGION"/>
    <property type="match status" value="1"/>
</dbReference>
<accession>A0A8B9LY08</accession>
<dbReference type="InterPro" id="IPR056383">
    <property type="entry name" value="DGKI-like_dom"/>
</dbReference>
<keyword evidence="4" id="KW-0677">Repeat</keyword>
<dbReference type="FunFam" id="3.40.50.10330:FF:000002">
    <property type="entry name" value="Diacylglycerol kinase"/>
    <property type="match status" value="1"/>
</dbReference>
<evidence type="ECO:0000256" key="4">
    <source>
        <dbReference type="ARBA" id="ARBA00022737"/>
    </source>
</evidence>
<feature type="region of interest" description="Disordered" evidence="14">
    <location>
        <begin position="930"/>
        <end position="950"/>
    </location>
</feature>
<keyword evidence="3 13" id="KW-0808">Transferase</keyword>
<dbReference type="SMART" id="SM00045">
    <property type="entry name" value="DAGKa"/>
    <property type="match status" value="1"/>
</dbReference>
<dbReference type="InterPro" id="IPR017438">
    <property type="entry name" value="ATP-NAD_kinase_N"/>
</dbReference>
<dbReference type="GO" id="GO:0004143">
    <property type="term" value="F:ATP-dependent diacylglycerol kinase activity"/>
    <property type="evidence" value="ECO:0007669"/>
    <property type="project" value="UniProtKB-EC"/>
</dbReference>
<organism evidence="16 17">
    <name type="scientific">Accipiter nisus</name>
    <name type="common">Eurasian sparrowhawk</name>
    <dbReference type="NCBI Taxonomy" id="211598"/>
    <lineage>
        <taxon>Eukaryota</taxon>
        <taxon>Metazoa</taxon>
        <taxon>Chordata</taxon>
        <taxon>Craniata</taxon>
        <taxon>Vertebrata</taxon>
        <taxon>Euteleostomi</taxon>
        <taxon>Archelosauria</taxon>
        <taxon>Archosauria</taxon>
        <taxon>Dinosauria</taxon>
        <taxon>Saurischia</taxon>
        <taxon>Theropoda</taxon>
        <taxon>Coelurosauria</taxon>
        <taxon>Aves</taxon>
        <taxon>Neognathae</taxon>
        <taxon>Neoaves</taxon>
        <taxon>Telluraves</taxon>
        <taxon>Accipitrimorphae</taxon>
        <taxon>Accipitriformes</taxon>
        <taxon>Accipitridae</taxon>
        <taxon>Accipitrinae</taxon>
        <taxon>Accipiter</taxon>
    </lineage>
</organism>
<feature type="domain" description="DAGKc" evidence="15">
    <location>
        <begin position="502"/>
        <end position="636"/>
    </location>
</feature>
<feature type="region of interest" description="Disordered" evidence="14">
    <location>
        <begin position="16"/>
        <end position="89"/>
    </location>
</feature>
<dbReference type="InterPro" id="IPR047485">
    <property type="entry name" value="C1_DGKzeta_rpt1"/>
</dbReference>
<sequence length="1095" mass="121852">METFFRRHFGRKGLRRASAVAVPTGKARRRSQAGLPSALLAQRRRGSGSPLPAFSCLGQPQHPGPRRRSSTTPPCLSPRFAVQTKRGGRARAIDTQLVGPSILLASLVPTGGERDGAPRTDSSGSESPEDGGVGAVSGVKRGRRERWAEERWLAMLPRLQPLQAGLLSRGPRCLRRTSSHRLPTEFMYGRATYGLPGRYRRLSQRRRSSDALRPGLLSSSHLRLLAQHCAGAAGAGCPSATLPECLGPEPARHATPDGWSPRLLKAIAKSSLQHMVAQPNPALALRSDSERQIRSTVDWSETAVYGEHIWFETNVSGDFCYVGEQNCMAKLLQKPLSRRKCAACKIVVHTPCIEQLEKINFRCKPSFRESGSRNVREPIVVRHHWVHRRRQEGKCRQCGKGFQQKFAFHSKEIVAISCSWCKQAYHSKVSCFMLQHIEEPCSLGAHAAVVVPPTWILRVRRPQNPLKSSKKKKRTSFKRKSSKKGAEEGRWKPFVIKPMPAPLMKPLLVFVNPKSGGNQGAKIIQSFMWYLNPRQVFDLSQGGPKEALELYRKVHNLRILACGGDGTVGWILSILDQLRLNPPPPVAILPLGTGNDLARTLNWGGGYTDEPLSKILSHVEDGNIVQLDRWNLHVEPNPDANPEEKDEVAADKLPLDVFNNYFSLGFDARVTLEFHESREANPEKFNSRFRNKMFYAGTAFSDFLTGSSKDLAKHVKLVAALQVGGHGERLCQCRQVVLTTSKAIPMQVDGEPCKLAASCIRISLRNQANMVQKTKRRNSMPLLNDQQPVPERLRIRVSRISMRDYEALHYDKEKLKEASVPLGIIVVPGDSDLELCRTQIERLQEEGDGAKPKTLSSQKLSPKWCFLDSTTADRFYRIDRAQEHLNYVTEISQDELYVLDPELVITQTVGTSPAMPDLVDLSAAPAGQHFAFPSSSISPPSSPAPSAEPDRCVPHKDDLLIEAAKSGNFSKFQELHRAGRDLMVRDSSGQTVLHHAVKSGSKDIVKYIIENAPSEILDATEEENGETSLHQAAALRQRTICHYIVEAGASLMKTDLQGDTPKHRAEKANDPDLAAYLENRQHYQMIQREDQETAV</sequence>
<dbReference type="GO" id="GO:0007200">
    <property type="term" value="P:phospholipase C-activating G protein-coupled receptor signaling pathway"/>
    <property type="evidence" value="ECO:0007669"/>
    <property type="project" value="InterPro"/>
</dbReference>
<dbReference type="SMART" id="SM00248">
    <property type="entry name" value="ANK"/>
    <property type="match status" value="3"/>
</dbReference>
<evidence type="ECO:0000256" key="3">
    <source>
        <dbReference type="ARBA" id="ARBA00022679"/>
    </source>
</evidence>
<dbReference type="PANTHER" id="PTHR11255">
    <property type="entry name" value="DIACYLGLYCEROL KINASE"/>
    <property type="match status" value="1"/>
</dbReference>
<dbReference type="Pfam" id="PF12796">
    <property type="entry name" value="Ank_2"/>
    <property type="match status" value="1"/>
</dbReference>
<comment type="catalytic activity">
    <reaction evidence="10">
        <text>1,2-di-(9Z-octadecenoyl)-sn-glycerol + ATP = 1,2-di-(9Z-octadecenoyl)-sn-glycero-3-phosphate + ADP + H(+)</text>
        <dbReference type="Rhea" id="RHEA:40327"/>
        <dbReference type="ChEBI" id="CHEBI:15378"/>
        <dbReference type="ChEBI" id="CHEBI:30616"/>
        <dbReference type="ChEBI" id="CHEBI:52333"/>
        <dbReference type="ChEBI" id="CHEBI:74546"/>
        <dbReference type="ChEBI" id="CHEBI:456216"/>
    </reaction>
    <physiologicalReaction direction="left-to-right" evidence="10">
        <dbReference type="Rhea" id="RHEA:40328"/>
    </physiologicalReaction>
</comment>
<dbReference type="Ensembl" id="ENSANIT00000000028.1">
    <property type="protein sequence ID" value="ENSANIP00000000028.1"/>
    <property type="gene ID" value="ENSANIG00000000016.1"/>
</dbReference>
<dbReference type="Gene3D" id="3.30.60.20">
    <property type="match status" value="1"/>
</dbReference>
<dbReference type="InterPro" id="IPR016064">
    <property type="entry name" value="NAD/diacylglycerol_kinase_sf"/>
</dbReference>
<feature type="repeat" description="ANK" evidence="12">
    <location>
        <begin position="1024"/>
        <end position="1056"/>
    </location>
</feature>
<evidence type="ECO:0000256" key="5">
    <source>
        <dbReference type="ARBA" id="ARBA00022741"/>
    </source>
</evidence>
<evidence type="ECO:0000256" key="14">
    <source>
        <dbReference type="SAM" id="MobiDB-lite"/>
    </source>
</evidence>
<dbReference type="InterPro" id="IPR000756">
    <property type="entry name" value="Diacylglycerol_kin_accessory"/>
</dbReference>
<feature type="compositionally biased region" description="Low complexity" evidence="14">
    <location>
        <begin position="933"/>
        <end position="947"/>
    </location>
</feature>
<evidence type="ECO:0000256" key="1">
    <source>
        <dbReference type="ARBA" id="ARBA00005175"/>
    </source>
</evidence>
<dbReference type="Gene3D" id="3.40.50.10330">
    <property type="entry name" value="Probable inorganic polyphosphate/atp-NAD kinase, domain 1"/>
    <property type="match status" value="1"/>
</dbReference>
<feature type="compositionally biased region" description="Low complexity" evidence="14">
    <location>
        <begin position="70"/>
        <end position="79"/>
    </location>
</feature>
<evidence type="ECO:0000256" key="6">
    <source>
        <dbReference type="ARBA" id="ARBA00022777"/>
    </source>
</evidence>
<feature type="compositionally biased region" description="Basic residues" evidence="14">
    <location>
        <begin position="468"/>
        <end position="483"/>
    </location>
</feature>
<evidence type="ECO:0000256" key="11">
    <source>
        <dbReference type="ARBA" id="ARBA00023411"/>
    </source>
</evidence>
<evidence type="ECO:0000313" key="16">
    <source>
        <dbReference type="Ensembl" id="ENSANIP00000000028.1"/>
    </source>
</evidence>
<reference evidence="16" key="2">
    <citation type="submission" date="2025-09" db="UniProtKB">
        <authorList>
            <consortium name="Ensembl"/>
        </authorList>
    </citation>
    <scope>IDENTIFICATION</scope>
</reference>
<dbReference type="InterPro" id="IPR002110">
    <property type="entry name" value="Ankyrin_rpt"/>
</dbReference>
<dbReference type="CDD" id="cd20895">
    <property type="entry name" value="C1_DGKzeta_rpt2"/>
    <property type="match status" value="1"/>
</dbReference>
<evidence type="ECO:0000256" key="2">
    <source>
        <dbReference type="ARBA" id="ARBA00009280"/>
    </source>
</evidence>
<comment type="similarity">
    <text evidence="2 13">Belongs to the eukaryotic diacylglycerol kinase family.</text>
</comment>
<evidence type="ECO:0000256" key="10">
    <source>
        <dbReference type="ARBA" id="ARBA00023371"/>
    </source>
</evidence>
<dbReference type="InterPro" id="IPR002219">
    <property type="entry name" value="PKC_DAG/PE"/>
</dbReference>
<dbReference type="CDD" id="cd20849">
    <property type="entry name" value="C1_DGKzeta_rpt1"/>
    <property type="match status" value="1"/>
</dbReference>
<evidence type="ECO:0000256" key="8">
    <source>
        <dbReference type="ARBA" id="ARBA00023043"/>
    </source>
</evidence>